<evidence type="ECO:0000256" key="4">
    <source>
        <dbReference type="ARBA" id="ARBA00022776"/>
    </source>
</evidence>
<evidence type="ECO:0000256" key="6">
    <source>
        <dbReference type="SAM" id="MobiDB-lite"/>
    </source>
</evidence>
<feature type="region of interest" description="Disordered" evidence="6">
    <location>
        <begin position="899"/>
        <end position="918"/>
    </location>
</feature>
<name>A0A5N5X7S8_9EURO</name>
<dbReference type="InterPro" id="IPR011989">
    <property type="entry name" value="ARM-like"/>
</dbReference>
<feature type="domain" description="Anaphase-promoting complex subunit 1 beta-sandwich" evidence="8">
    <location>
        <begin position="1799"/>
        <end position="1876"/>
    </location>
</feature>
<evidence type="ECO:0000259" key="7">
    <source>
        <dbReference type="Pfam" id="PF12859"/>
    </source>
</evidence>
<reference evidence="9 10" key="1">
    <citation type="submission" date="2019-04" db="EMBL/GenBank/DDBJ databases">
        <title>Friends and foes A comparative genomics study of 23 Aspergillus species from section Flavi.</title>
        <authorList>
            <consortium name="DOE Joint Genome Institute"/>
            <person name="Kjaerbolling I."/>
            <person name="Vesth T."/>
            <person name="Frisvad J.C."/>
            <person name="Nybo J.L."/>
            <person name="Theobald S."/>
            <person name="Kildgaard S."/>
            <person name="Isbrandt T."/>
            <person name="Kuo A."/>
            <person name="Sato A."/>
            <person name="Lyhne E.K."/>
            <person name="Kogle M.E."/>
            <person name="Wiebenga A."/>
            <person name="Kun R.S."/>
            <person name="Lubbers R.J."/>
            <person name="Makela M.R."/>
            <person name="Barry K."/>
            <person name="Chovatia M."/>
            <person name="Clum A."/>
            <person name="Daum C."/>
            <person name="Haridas S."/>
            <person name="He G."/>
            <person name="LaButti K."/>
            <person name="Lipzen A."/>
            <person name="Mondo S."/>
            <person name="Riley R."/>
            <person name="Salamov A."/>
            <person name="Simmons B.A."/>
            <person name="Magnuson J.K."/>
            <person name="Henrissat B."/>
            <person name="Mortensen U.H."/>
            <person name="Larsen T.O."/>
            <person name="Devries R.P."/>
            <person name="Grigoriev I.V."/>
            <person name="Machida M."/>
            <person name="Baker S.E."/>
            <person name="Andersen M.R."/>
        </authorList>
    </citation>
    <scope>NUCLEOTIDE SEQUENCE [LARGE SCALE GENOMIC DNA]</scope>
    <source>
        <strain evidence="9 10">CBS 151.66</strain>
    </source>
</reference>
<accession>A0A5N5X7S8</accession>
<keyword evidence="5" id="KW-0131">Cell cycle</keyword>
<feature type="region of interest" description="Disordered" evidence="6">
    <location>
        <begin position="98"/>
        <end position="124"/>
    </location>
</feature>
<dbReference type="FunFam" id="1.25.10.10:FF:000217">
    <property type="entry name" value="20S cyclosome subunit (APC1/BimE)"/>
    <property type="match status" value="1"/>
</dbReference>
<evidence type="ECO:0000256" key="3">
    <source>
        <dbReference type="ARBA" id="ARBA00022737"/>
    </source>
</evidence>
<feature type="compositionally biased region" description="Polar residues" evidence="6">
    <location>
        <begin position="405"/>
        <end position="421"/>
    </location>
</feature>
<evidence type="ECO:0000313" key="9">
    <source>
        <dbReference type="EMBL" id="KAB8076736.1"/>
    </source>
</evidence>
<dbReference type="GO" id="GO:0051301">
    <property type="term" value="P:cell division"/>
    <property type="evidence" value="ECO:0007669"/>
    <property type="project" value="UniProtKB-KW"/>
</dbReference>
<dbReference type="PANTHER" id="PTHR12827:SF3">
    <property type="entry name" value="ANAPHASE-PROMOTING COMPLEX SUBUNIT 1"/>
    <property type="match status" value="1"/>
</dbReference>
<keyword evidence="10" id="KW-1185">Reference proteome</keyword>
<evidence type="ECO:0000313" key="10">
    <source>
        <dbReference type="Proteomes" id="UP000326565"/>
    </source>
</evidence>
<evidence type="ECO:0000256" key="2">
    <source>
        <dbReference type="ARBA" id="ARBA00022618"/>
    </source>
</evidence>
<dbReference type="Pfam" id="PF12859">
    <property type="entry name" value="ANAPC1"/>
    <property type="match status" value="1"/>
</dbReference>
<dbReference type="GO" id="GO:0070979">
    <property type="term" value="P:protein K11-linked ubiquitination"/>
    <property type="evidence" value="ECO:0007669"/>
    <property type="project" value="TreeGrafter"/>
</dbReference>
<feature type="region of interest" description="Disordered" evidence="6">
    <location>
        <begin position="354"/>
        <end position="431"/>
    </location>
</feature>
<dbReference type="InterPro" id="IPR024990">
    <property type="entry name" value="Apc1"/>
</dbReference>
<gene>
    <name evidence="9" type="ORF">BDV29DRAFT_80323</name>
</gene>
<dbReference type="Gene3D" id="1.25.10.10">
    <property type="entry name" value="Leucine-rich Repeat Variant"/>
    <property type="match status" value="2"/>
</dbReference>
<proteinExistence type="inferred from homology"/>
<protein>
    <submittedName>
        <fullName evidence="9">Uncharacterized protein</fullName>
    </submittedName>
</protein>
<dbReference type="GO" id="GO:0007091">
    <property type="term" value="P:metaphase/anaphase transition of mitotic cell cycle"/>
    <property type="evidence" value="ECO:0007669"/>
    <property type="project" value="TreeGrafter"/>
</dbReference>
<dbReference type="GO" id="GO:0031145">
    <property type="term" value="P:anaphase-promoting complex-dependent catabolic process"/>
    <property type="evidence" value="ECO:0007669"/>
    <property type="project" value="TreeGrafter"/>
</dbReference>
<dbReference type="InterPro" id="IPR048971">
    <property type="entry name" value="Apc1_3rd"/>
</dbReference>
<evidence type="ECO:0000256" key="1">
    <source>
        <dbReference type="ARBA" id="ARBA00010547"/>
    </source>
</evidence>
<dbReference type="FunFam" id="1.25.10.10:FF:000400">
    <property type="entry name" value="20S cyclosome subunit (APC1/BimE), putative"/>
    <property type="match status" value="1"/>
</dbReference>
<dbReference type="InterPro" id="IPR049255">
    <property type="entry name" value="Apc1_N"/>
</dbReference>
<sequence>MATVRSLGLHQPSAIPFLVAEGLLPSDPLEDHYAWTTSVDIGLNGPVEDEIVWMKSCVVWSRAGVVKRVYRLDLEKEEIRHALLTNFSVGQIKRSNGNASQAVNEGHVRTSNDPGRGRGLQGQQIGEESKLAAFGVTWNLRGRSAQGANDSESTRALVVVLKSQAHIFFLAGNSHVVPLPFEVDSVFATPKGLLFQRKMYEEDNKDTNLHPMAPPNSFISSLPTTADFRASQSLEVPSSKGKRPYLTVSPARTTSLRSPRKQPDLPRVFSLMDPHSEMGLVVTNQTSRFLQSSVTSRPSGLDVLDAADEIIYVSPRDELLESNRSLISGPLILVVTVNINTGLYTIWTARYREDEAGPPSKKKGRRETGGTWSKRRSSHFGMATGTTTPGARPSTARESFGPRSDNWNTPGLSHSQYSTSGKPDEDDLASKLGQDFGDIGVPLKTSRRVSSLLARADLATGQDRITFSDLATGSQSSSMPHGNFRQSIGAASSRGSFGFNPRASLPPGNGSVYSATTSFADAPVDRLLEELNSENSFEGFENMDLKESASGLPEEVLLSKVESFSSRFSGNFQTPFKSKPSGNPKIMTVCPAEGASSQSGNSATLALCVVDQDAKSMTVVNLRADRVSLPKKDSVFSKRMKKRKGLDERSLLVQATSVQHFSGICDACKIIDGEISRIMTFSTTDNGQHELVLQTPWSSPITVDVPKKLMLYEPHGVSATTCINRPRESGMNRLMTDNFTIIGLDHATTRGKFDLIDSEKRKHRLQIQMEPSNELVKSVFRICRFVLPDTEKAGDGVLMAWWETMKWLRERETAERDLEWTAMVLVLFAMAIPFIDDNQARTPAQRTGRKKALLRSSNGSHVDLESWETMLDQESGSAGVVAPWMNNSSWGWIVEQDTEENNGARSKRKSMKAEQIGLDQPTSRKNSYLLRCAALTREFLQTPKGIASVGSDGHLPTALSYSQSLRQTSLCTILVGLHLLREEQKLSICDSEESRKQLGLLAPVLAQIGGWLGWKSWTWAEDAYYGTEITSIGRWQFEDTRISMLDVPPELFTPPSVFTYLETAWRQSSSPFFTLLSLVTGSERAPRKGRLWQECFMLTPRTLALDGFLSEVHNVSTSFERIKLLHRWGFTRSIIETFPEGVSTPLYEAIMRSQMRASMSWNSTLLELIDREDLSISMCSHNPSTPPAPSQPVLSHDAVRDVHHIGISAFDIDTINSFEASAEADRFSVTKLIFREDKRFIDAARLLNQSKAPTAECIPEPDWNDSDLLEAQKEVVQLVTLRTLSIPTGRAMLAFSGRLPLLTEKLPIPSFSLQCVMKPSNVTISADRASFSEEKVCWAFFHNGVSTGLAISKNSRGIDTSWILFNKPQELTNRHAGFLLALGLNGHLKSLAKWVAFKYLTPKHTMTSIGLLLGLSASYLGTMDTLITRLLSVHVTRMLPLGAAELNLSPLTQTAGIMGIGLLYCGSQHRRMSEVMLSEIENVDQEESSAGREDLRDEGYRLAAGFALGFINLAQGKDLRGMRDMHIVERLLAVAVGTKNVDIAHILDRATAGATIALAIIFMKTNDAILAHKIDIPDTTVRYDYVRPDLFLLRTLARHVIMWDSIRPSDEWFVQSLPKIWRHRYRLTGVRRLKSEDMPFFNIIAGLCFTLGLRFAGSAQPAVRDILLSYLDQFIRICRLPVVNYDGKLTRNSARHCQDVVALSAATVMAGTGDLMLFRRLRSLHGRVEADTPYGSHMAAHMAVGLLFLGGGSYTIGTSDLAIASLICSLYPVFPTTVLDNKCHLQAFRHLWVLAAEPRCFIPRDIDSRRPVSIPVTVTSTSGSSRKITAPCLLPELGSVAKVEIHSTDYWPLVLDFTRNPALREKFRHGDQSVYLRRKATYNPTGSSAFVSTLSGLSEAQDVLPSSTSASNHAKGLPPAAWPNLATLLFGAATPTSPSPPSQSIWEWIFNLASLQGLDVREKALVLPSSFPERSRTSSSSVVSYAPWLRQSAVDSKLVLENTLQEITQAAQGRGAGPNEVRDRIWQLRLLFNWVDSLSDGRVQGIEEESEASQDLAIRITGQSAGLWLRRGFVEEARWKVWGVQTGDYA</sequence>
<feature type="region of interest" description="Disordered" evidence="6">
    <location>
        <begin position="234"/>
        <end position="266"/>
    </location>
</feature>
<keyword evidence="3" id="KW-0677">Repeat</keyword>
<dbReference type="Pfam" id="PF21282">
    <property type="entry name" value="APC1_3rd"/>
    <property type="match status" value="1"/>
</dbReference>
<comment type="similarity">
    <text evidence="1">Belongs to the APC1 family.</text>
</comment>
<dbReference type="EMBL" id="ML732177">
    <property type="protein sequence ID" value="KAB8076736.1"/>
    <property type="molecule type" value="Genomic_DNA"/>
</dbReference>
<evidence type="ECO:0000259" key="8">
    <source>
        <dbReference type="Pfam" id="PF21282"/>
    </source>
</evidence>
<organism evidence="9 10">
    <name type="scientific">Aspergillus leporis</name>
    <dbReference type="NCBI Taxonomy" id="41062"/>
    <lineage>
        <taxon>Eukaryota</taxon>
        <taxon>Fungi</taxon>
        <taxon>Dikarya</taxon>
        <taxon>Ascomycota</taxon>
        <taxon>Pezizomycotina</taxon>
        <taxon>Eurotiomycetes</taxon>
        <taxon>Eurotiomycetidae</taxon>
        <taxon>Eurotiales</taxon>
        <taxon>Aspergillaceae</taxon>
        <taxon>Aspergillus</taxon>
        <taxon>Aspergillus subgen. Circumdati</taxon>
    </lineage>
</organism>
<feature type="domain" description="Anaphase-promoting complex subunit 1 N-terminal" evidence="7">
    <location>
        <begin position="30"/>
        <end position="827"/>
    </location>
</feature>
<keyword evidence="4" id="KW-0498">Mitosis</keyword>
<dbReference type="PANTHER" id="PTHR12827">
    <property type="entry name" value="MEIOTIC CHECKPOINT REGULATOR TSG24 FAMILY MEMBER"/>
    <property type="match status" value="1"/>
</dbReference>
<dbReference type="GO" id="GO:0060090">
    <property type="term" value="F:molecular adaptor activity"/>
    <property type="evidence" value="ECO:0007669"/>
    <property type="project" value="TreeGrafter"/>
</dbReference>
<feature type="compositionally biased region" description="Polar residues" evidence="6">
    <location>
        <begin position="98"/>
        <end position="113"/>
    </location>
</feature>
<keyword evidence="2" id="KW-0132">Cell division</keyword>
<evidence type="ECO:0000256" key="5">
    <source>
        <dbReference type="ARBA" id="ARBA00023306"/>
    </source>
</evidence>
<dbReference type="OrthoDB" id="26401at2759"/>
<dbReference type="GO" id="GO:0005680">
    <property type="term" value="C:anaphase-promoting complex"/>
    <property type="evidence" value="ECO:0007669"/>
    <property type="project" value="InterPro"/>
</dbReference>
<dbReference type="Proteomes" id="UP000326565">
    <property type="component" value="Unassembled WGS sequence"/>
</dbReference>